<comment type="caution">
    <text evidence="1">The sequence shown here is derived from an EMBL/GenBank/DDBJ whole genome shotgun (WGS) entry which is preliminary data.</text>
</comment>
<dbReference type="EMBL" id="JACEIK010000491">
    <property type="protein sequence ID" value="MCD7458012.1"/>
    <property type="molecule type" value="Genomic_DNA"/>
</dbReference>
<gene>
    <name evidence="1" type="ORF">HAX54_036902</name>
</gene>
<protein>
    <submittedName>
        <fullName evidence="1">Uncharacterized protein</fullName>
    </submittedName>
</protein>
<sequence length="87" mass="10026">MSYLASKLESGVRVDMERSLYRMVTTCPYSVGCYRDNKTRGCKTLDATKERVDEENMEQGCGMMPLDVSLEVVLLNYDRECIKELEE</sequence>
<accession>A0ABS8SGX3</accession>
<keyword evidence="2" id="KW-1185">Reference proteome</keyword>
<organism evidence="1 2">
    <name type="scientific">Datura stramonium</name>
    <name type="common">Jimsonweed</name>
    <name type="synonym">Common thornapple</name>
    <dbReference type="NCBI Taxonomy" id="4076"/>
    <lineage>
        <taxon>Eukaryota</taxon>
        <taxon>Viridiplantae</taxon>
        <taxon>Streptophyta</taxon>
        <taxon>Embryophyta</taxon>
        <taxon>Tracheophyta</taxon>
        <taxon>Spermatophyta</taxon>
        <taxon>Magnoliopsida</taxon>
        <taxon>eudicotyledons</taxon>
        <taxon>Gunneridae</taxon>
        <taxon>Pentapetalae</taxon>
        <taxon>asterids</taxon>
        <taxon>lamiids</taxon>
        <taxon>Solanales</taxon>
        <taxon>Solanaceae</taxon>
        <taxon>Solanoideae</taxon>
        <taxon>Datureae</taxon>
        <taxon>Datura</taxon>
    </lineage>
</organism>
<evidence type="ECO:0000313" key="1">
    <source>
        <dbReference type="EMBL" id="MCD7458012.1"/>
    </source>
</evidence>
<dbReference type="Proteomes" id="UP000823775">
    <property type="component" value="Unassembled WGS sequence"/>
</dbReference>
<feature type="non-terminal residue" evidence="1">
    <location>
        <position position="87"/>
    </location>
</feature>
<name>A0ABS8SGX3_DATST</name>
<reference evidence="1 2" key="1">
    <citation type="journal article" date="2021" name="BMC Genomics">
        <title>Datura genome reveals duplications of psychoactive alkaloid biosynthetic genes and high mutation rate following tissue culture.</title>
        <authorList>
            <person name="Rajewski A."/>
            <person name="Carter-House D."/>
            <person name="Stajich J."/>
            <person name="Litt A."/>
        </authorList>
    </citation>
    <scope>NUCLEOTIDE SEQUENCE [LARGE SCALE GENOMIC DNA]</scope>
    <source>
        <strain evidence="1">AR-01</strain>
    </source>
</reference>
<evidence type="ECO:0000313" key="2">
    <source>
        <dbReference type="Proteomes" id="UP000823775"/>
    </source>
</evidence>
<proteinExistence type="predicted"/>